<dbReference type="EMBL" id="OB794204">
    <property type="protein sequence ID" value="CAD7429758.1"/>
    <property type="molecule type" value="Genomic_DNA"/>
</dbReference>
<proteinExistence type="predicted"/>
<accession>A0A7R9EBU7</accession>
<name>A0A7R9EBU7_9NEOP</name>
<sequence length="190" mass="20720">MMEPRKECCRLIHPTEIRTSISPSSAVELNTTSALANYATEAESEIHPTETQTLISPSSVVELNTTSAIANYATEAGYKTYSCPVVSLVMTDSSQLTSDSQHELGRLNIEEVNPHLRGGRVENHLGNTTPSSPERDLNLVLPVLSSRAQHDKRVSQLRHRGGRAMAYELKAVLDGVRVDKTVSIPTPASK</sequence>
<reference evidence="1" key="1">
    <citation type="submission" date="2020-11" db="EMBL/GenBank/DDBJ databases">
        <authorList>
            <person name="Tran Van P."/>
        </authorList>
    </citation>
    <scope>NUCLEOTIDE SEQUENCE</scope>
</reference>
<dbReference type="AlphaFoldDB" id="A0A7R9EBU7"/>
<protein>
    <submittedName>
        <fullName evidence="1">Uncharacterized protein</fullName>
    </submittedName>
</protein>
<evidence type="ECO:0000313" key="1">
    <source>
        <dbReference type="EMBL" id="CAD7429758.1"/>
    </source>
</evidence>
<gene>
    <name evidence="1" type="ORF">TMSB3V08_LOCUS6534</name>
</gene>
<organism evidence="1">
    <name type="scientific">Timema monikensis</name>
    <dbReference type="NCBI Taxonomy" id="170555"/>
    <lineage>
        <taxon>Eukaryota</taxon>
        <taxon>Metazoa</taxon>
        <taxon>Ecdysozoa</taxon>
        <taxon>Arthropoda</taxon>
        <taxon>Hexapoda</taxon>
        <taxon>Insecta</taxon>
        <taxon>Pterygota</taxon>
        <taxon>Neoptera</taxon>
        <taxon>Polyneoptera</taxon>
        <taxon>Phasmatodea</taxon>
        <taxon>Timematodea</taxon>
        <taxon>Timematoidea</taxon>
        <taxon>Timematidae</taxon>
        <taxon>Timema</taxon>
    </lineage>
</organism>